<feature type="chain" id="PRO_5002311560" description="Prenylcysteine lyase domain-containing protein" evidence="9">
    <location>
        <begin position="22"/>
        <end position="477"/>
    </location>
</feature>
<evidence type="ECO:0000256" key="4">
    <source>
        <dbReference type="ARBA" id="ARBA00022729"/>
    </source>
</evidence>
<evidence type="ECO:0000256" key="5">
    <source>
        <dbReference type="ARBA" id="ARBA00022827"/>
    </source>
</evidence>
<evidence type="ECO:0000256" key="8">
    <source>
        <dbReference type="SAM" id="MobiDB-lite"/>
    </source>
</evidence>
<accession>A0A0D6RAY8</accession>
<dbReference type="InterPro" id="IPR010795">
    <property type="entry name" value="Prenylcys_lyase"/>
</dbReference>
<keyword evidence="4 9" id="KW-0732">Signal</keyword>
<evidence type="ECO:0000256" key="6">
    <source>
        <dbReference type="ARBA" id="ARBA00023002"/>
    </source>
</evidence>
<dbReference type="GO" id="GO:0030327">
    <property type="term" value="P:prenylated protein catabolic process"/>
    <property type="evidence" value="ECO:0007669"/>
    <property type="project" value="TreeGrafter"/>
</dbReference>
<proteinExistence type="inferred from homology"/>
<dbReference type="AlphaFoldDB" id="A0A0D6RAY8"/>
<organism evidence="11">
    <name type="scientific">Araucaria cunninghamii</name>
    <name type="common">Hoop pine</name>
    <name type="synonym">Moreton Bay pine</name>
    <dbReference type="NCBI Taxonomy" id="56994"/>
    <lineage>
        <taxon>Eukaryota</taxon>
        <taxon>Viridiplantae</taxon>
        <taxon>Streptophyta</taxon>
        <taxon>Embryophyta</taxon>
        <taxon>Tracheophyta</taxon>
        <taxon>Spermatophyta</taxon>
        <taxon>Pinopsida</taxon>
        <taxon>Pinidae</taxon>
        <taxon>Conifers II</taxon>
        <taxon>Araucariales</taxon>
        <taxon>Araucariaceae</taxon>
        <taxon>Araucaria</taxon>
    </lineage>
</organism>
<dbReference type="EMBL" id="GCKF01006861">
    <property type="protein sequence ID" value="JAG99175.1"/>
    <property type="molecule type" value="Transcribed_RNA"/>
</dbReference>
<dbReference type="PIRSF" id="PIRSF036292">
    <property type="entry name" value="Prenylcysteine_oxidase"/>
    <property type="match status" value="1"/>
</dbReference>
<evidence type="ECO:0000256" key="2">
    <source>
        <dbReference type="ARBA" id="ARBA00009967"/>
    </source>
</evidence>
<dbReference type="Pfam" id="PF07156">
    <property type="entry name" value="Prenylcys_lyase"/>
    <property type="match status" value="1"/>
</dbReference>
<feature type="signal peptide" evidence="9">
    <location>
        <begin position="1"/>
        <end position="21"/>
    </location>
</feature>
<evidence type="ECO:0000313" key="11">
    <source>
        <dbReference type="EMBL" id="JAG99175.1"/>
    </source>
</evidence>
<reference evidence="11" key="1">
    <citation type="submission" date="2015-03" db="EMBL/GenBank/DDBJ databases">
        <title>A transcriptome of Araucaria cunninghamii, an australian fine timber species.</title>
        <authorList>
            <person name="Jing Yi C.J.Y."/>
            <person name="Yin San L.Y.S."/>
            <person name="Abdul Karim S.S."/>
            <person name="Wan Azmi N.N."/>
            <person name="Hercus R.R."/>
            <person name="Croft L.L."/>
        </authorList>
    </citation>
    <scope>NUCLEOTIDE SEQUENCE</scope>
    <source>
        <strain evidence="11">MI0301</strain>
        <tissue evidence="11">Leaf</tissue>
    </source>
</reference>
<comment type="cofactor">
    <cofactor evidence="1">
        <name>FAD</name>
        <dbReference type="ChEBI" id="CHEBI:57692"/>
    </cofactor>
</comment>
<evidence type="ECO:0000259" key="10">
    <source>
        <dbReference type="Pfam" id="PF07156"/>
    </source>
</evidence>
<dbReference type="GO" id="GO:0030328">
    <property type="term" value="P:prenylcysteine catabolic process"/>
    <property type="evidence" value="ECO:0007669"/>
    <property type="project" value="InterPro"/>
</dbReference>
<dbReference type="Pfam" id="PF13450">
    <property type="entry name" value="NAD_binding_8"/>
    <property type="match status" value="1"/>
</dbReference>
<evidence type="ECO:0000256" key="9">
    <source>
        <dbReference type="SAM" id="SignalP"/>
    </source>
</evidence>
<dbReference type="PANTHER" id="PTHR15944:SF0">
    <property type="entry name" value="PRENYLCYSTEINE LYASE DOMAIN-CONTAINING PROTEIN"/>
    <property type="match status" value="1"/>
</dbReference>
<comment type="similarity">
    <text evidence="2">Belongs to the prenylcysteine oxidase family.</text>
</comment>
<evidence type="ECO:0000256" key="3">
    <source>
        <dbReference type="ARBA" id="ARBA00022630"/>
    </source>
</evidence>
<protein>
    <recommendedName>
        <fullName evidence="10">Prenylcysteine lyase domain-containing protein</fullName>
    </recommendedName>
</protein>
<dbReference type="FunFam" id="3.50.50.60:FF:000430">
    <property type="entry name" value="Farnesylcysteine lyase"/>
    <property type="match status" value="1"/>
</dbReference>
<feature type="domain" description="Prenylcysteine lyase" evidence="10">
    <location>
        <begin position="131"/>
        <end position="457"/>
    </location>
</feature>
<evidence type="ECO:0000256" key="1">
    <source>
        <dbReference type="ARBA" id="ARBA00001974"/>
    </source>
</evidence>
<dbReference type="Gene3D" id="3.50.50.60">
    <property type="entry name" value="FAD/NAD(P)-binding domain"/>
    <property type="match status" value="1"/>
</dbReference>
<keyword evidence="5" id="KW-0274">FAD</keyword>
<dbReference type="InterPro" id="IPR017046">
    <property type="entry name" value="Prenylcysteine_Oxase1"/>
</dbReference>
<sequence length="477" mass="53085">MEWRTVVWIITALLGARHVLCNKICIVGSGIGGSSAAHFLRKYSEEEAVEIHVFERNSNVGGRMAMVELAGDKFEAGGSILHPKNLHTLHYTELLGLKRKTASDDRDFAIWDGQKFIFKSYASGKSGISKKITELFNDLVVFWRYGASLFKMQSFVSGLLSKFLHYYDDSRPIFYSMEEMLKWTDLYEHTQHSLEVELAAAGLSSRLISELITVIMRINYGQNVDISGLAGAVSLCGSGGGLWSVEGGNWQMAAGLIDMANVSLHLNKEVATISFDGKNYEINTSEGQIHHCEVAVLATPLDEVNITFIPAISIPVRHLHHTYTTFVRGLLNPVYFGQLSSSRLPDLIGTVEVPSLPFSSISVLKDYSDDDKAYKIFSRKPVADDLLDKIFSVRKETIRIDWAAYPHYQAPEKFAPFLLDDHHLYYINAIENAASTMEMSSLAAENVARLILSRLYGGPSEKSRSSDSGNAKLHSEL</sequence>
<dbReference type="InterPro" id="IPR036188">
    <property type="entry name" value="FAD/NAD-bd_sf"/>
</dbReference>
<keyword evidence="3" id="KW-0285">Flavoprotein</keyword>
<dbReference type="GO" id="GO:0001735">
    <property type="term" value="F:prenylcysteine oxidase activity"/>
    <property type="evidence" value="ECO:0007669"/>
    <property type="project" value="InterPro"/>
</dbReference>
<name>A0A0D6RAY8_ARACU</name>
<keyword evidence="7" id="KW-0325">Glycoprotein</keyword>
<keyword evidence="6" id="KW-0560">Oxidoreductase</keyword>
<dbReference type="SUPFAM" id="SSF51905">
    <property type="entry name" value="FAD/NAD(P)-binding domain"/>
    <property type="match status" value="1"/>
</dbReference>
<feature type="region of interest" description="Disordered" evidence="8">
    <location>
        <begin position="458"/>
        <end position="477"/>
    </location>
</feature>
<evidence type="ECO:0000256" key="7">
    <source>
        <dbReference type="ARBA" id="ARBA00023180"/>
    </source>
</evidence>
<dbReference type="PANTHER" id="PTHR15944">
    <property type="entry name" value="FARNESYLCYSTEINE LYASE"/>
    <property type="match status" value="1"/>
</dbReference>